<dbReference type="AlphaFoldDB" id="A0A3B0Y0V4"/>
<evidence type="ECO:0000313" key="1">
    <source>
        <dbReference type="EMBL" id="VAW67729.1"/>
    </source>
</evidence>
<name>A0A3B0Y0V4_9ZZZZ</name>
<gene>
    <name evidence="1" type="ORF">MNBD_GAMMA10-1109</name>
</gene>
<organism evidence="1">
    <name type="scientific">hydrothermal vent metagenome</name>
    <dbReference type="NCBI Taxonomy" id="652676"/>
    <lineage>
        <taxon>unclassified sequences</taxon>
        <taxon>metagenomes</taxon>
        <taxon>ecological metagenomes</taxon>
    </lineage>
</organism>
<reference evidence="1" key="1">
    <citation type="submission" date="2018-06" db="EMBL/GenBank/DDBJ databases">
        <authorList>
            <person name="Zhirakovskaya E."/>
        </authorList>
    </citation>
    <scope>NUCLEOTIDE SEQUENCE</scope>
</reference>
<proteinExistence type="predicted"/>
<sequence>MKIIISLLCLLVSASSFASDAEKLKQYLSNNKIGNSTDYGIFKNNTDHVITIHGFDQDLPVCLEIEKKLNIEQPNTYTCKPLNY</sequence>
<protein>
    <submittedName>
        <fullName evidence="1">Uncharacterized protein</fullName>
    </submittedName>
</protein>
<accession>A0A3B0Y0V4</accession>
<dbReference type="EMBL" id="UOFJ01000289">
    <property type="protein sequence ID" value="VAW67729.1"/>
    <property type="molecule type" value="Genomic_DNA"/>
</dbReference>